<accession>A0AAV2L9M9</accession>
<dbReference type="EMBL" id="OZ035843">
    <property type="protein sequence ID" value="CAL1597064.1"/>
    <property type="molecule type" value="Genomic_DNA"/>
</dbReference>
<evidence type="ECO:0000313" key="2">
    <source>
        <dbReference type="Proteomes" id="UP001497482"/>
    </source>
</evidence>
<evidence type="ECO:0000313" key="1">
    <source>
        <dbReference type="EMBL" id="CAL1597064.1"/>
    </source>
</evidence>
<proteinExistence type="predicted"/>
<keyword evidence="2" id="KW-1185">Reference proteome</keyword>
<name>A0AAV2L9M9_KNICA</name>
<dbReference type="AlphaFoldDB" id="A0AAV2L9M9"/>
<protein>
    <submittedName>
        <fullName evidence="1">Uncharacterized protein</fullName>
    </submittedName>
</protein>
<reference evidence="1 2" key="1">
    <citation type="submission" date="2024-04" db="EMBL/GenBank/DDBJ databases">
        <authorList>
            <person name="Waldvogel A.-M."/>
            <person name="Schoenle A."/>
        </authorList>
    </citation>
    <scope>NUCLEOTIDE SEQUENCE [LARGE SCALE GENOMIC DNA]</scope>
</reference>
<gene>
    <name evidence="1" type="ORF">KC01_LOCUS25629</name>
</gene>
<dbReference type="Proteomes" id="UP001497482">
    <property type="component" value="Chromosome 21"/>
</dbReference>
<sequence>MSPVGTLTGQSLIPVSARRDRAGKRGWCWALFFIYCDPGPQEAQAGHMPNSPGGQLGPGLTLTSLPAPLAPLGRYIDKIHPIVACIWERPGGLDLSAAASCFGAGPVDASAS</sequence>
<organism evidence="1 2">
    <name type="scientific">Knipowitschia caucasica</name>
    <name type="common">Caucasian dwarf goby</name>
    <name type="synonym">Pomatoschistus caucasicus</name>
    <dbReference type="NCBI Taxonomy" id="637954"/>
    <lineage>
        <taxon>Eukaryota</taxon>
        <taxon>Metazoa</taxon>
        <taxon>Chordata</taxon>
        <taxon>Craniata</taxon>
        <taxon>Vertebrata</taxon>
        <taxon>Euteleostomi</taxon>
        <taxon>Actinopterygii</taxon>
        <taxon>Neopterygii</taxon>
        <taxon>Teleostei</taxon>
        <taxon>Neoteleostei</taxon>
        <taxon>Acanthomorphata</taxon>
        <taxon>Gobiaria</taxon>
        <taxon>Gobiiformes</taxon>
        <taxon>Gobioidei</taxon>
        <taxon>Gobiidae</taxon>
        <taxon>Gobiinae</taxon>
        <taxon>Knipowitschia</taxon>
    </lineage>
</organism>